<dbReference type="Gene3D" id="3.40.50.720">
    <property type="entry name" value="NAD(P)-binding Rossmann-like Domain"/>
    <property type="match status" value="1"/>
</dbReference>
<dbReference type="PANTHER" id="PTHR48079:SF6">
    <property type="entry name" value="NAD(P)-BINDING DOMAIN-CONTAINING PROTEIN-RELATED"/>
    <property type="match status" value="1"/>
</dbReference>
<dbReference type="InterPro" id="IPR021295">
    <property type="entry name" value="DUF2867"/>
</dbReference>
<dbReference type="Pfam" id="PF13460">
    <property type="entry name" value="NAD_binding_10"/>
    <property type="match status" value="1"/>
</dbReference>
<reference evidence="4 5" key="1">
    <citation type="submission" date="2019-07" db="EMBL/GenBank/DDBJ databases">
        <title>Whole genome shotgun sequence of Frigoribacterium faeni NBRC 103066.</title>
        <authorList>
            <person name="Hosoyama A."/>
            <person name="Uohara A."/>
            <person name="Ohji S."/>
            <person name="Ichikawa N."/>
        </authorList>
    </citation>
    <scope>NUCLEOTIDE SEQUENCE [LARGE SCALE GENOMIC DNA]</scope>
    <source>
        <strain evidence="4 5">NBRC 103066</strain>
    </source>
</reference>
<evidence type="ECO:0000256" key="2">
    <source>
        <dbReference type="SAM" id="Phobius"/>
    </source>
</evidence>
<keyword evidence="2" id="KW-1133">Transmembrane helix</keyword>
<keyword evidence="2" id="KW-0472">Membrane</keyword>
<proteinExistence type="predicted"/>
<dbReference type="InterPro" id="IPR036291">
    <property type="entry name" value="NAD(P)-bd_dom_sf"/>
</dbReference>
<evidence type="ECO:0000313" key="5">
    <source>
        <dbReference type="Proteomes" id="UP000321154"/>
    </source>
</evidence>
<sequence>MKPGGLVPPPRRTAAPSCRDVAVLAPDRGAYGGPMPQHTDQGGDHRAASAPHASGSAESSASSGTDAAGLDDAVARRRILVTGATGYIGGRLAPRLVQAGADVRVLVRSPEKLADVPWAADVEVLRGDLTDPATVGPAMEGVDVVYYLAHAMGGRGDFERAEADAAHTVADAAAAAGVKRIVYLGGLHPDGELSKHLQSRKDVGDVLLASGVPTVALQAGVVIGSGSASFEMIRHLTDVLPYMPAPKWVRNRIQPIAVRDVLHYLLGAADVPADVNRTFDIGGPDVLRYGQMMNGYALEAGLKQRPIASLPVFTPWLASQWVNLVTPVPRALAVPIIASLQYDCVVHEHDIDEYVAPPAEGLLRYRTAVRLALQREKDGDVETSWQDSSVSGAPSDLLPSDPDWSGHTVYTDDRETDTTAPPSELWKVVESIGGENGWYSFPLAWAARGWMDRLVGGVGLRRGRRSQTTLRVGDALDWWRVEKIEHGSLLRLRAEMKVPGGAWLEMTVAPGDDGGSHYRQRAVFFPQGLGGRLYWFAILPFHGVIFSGMLKRITATAERDAAQRAAAPGRPAAVATDAS</sequence>
<dbReference type="Pfam" id="PF11066">
    <property type="entry name" value="DUF2867"/>
    <property type="match status" value="1"/>
</dbReference>
<dbReference type="SUPFAM" id="SSF51735">
    <property type="entry name" value="NAD(P)-binding Rossmann-fold domains"/>
    <property type="match status" value="1"/>
</dbReference>
<evidence type="ECO:0000256" key="1">
    <source>
        <dbReference type="SAM" id="MobiDB-lite"/>
    </source>
</evidence>
<evidence type="ECO:0000313" key="4">
    <source>
        <dbReference type="EMBL" id="GEK84620.1"/>
    </source>
</evidence>
<feature type="compositionally biased region" description="Polar residues" evidence="1">
    <location>
        <begin position="383"/>
        <end position="392"/>
    </location>
</feature>
<keyword evidence="2" id="KW-0812">Transmembrane</keyword>
<name>A0ABQ0UT19_9MICO</name>
<dbReference type="InterPro" id="IPR051783">
    <property type="entry name" value="NAD(P)-dependent_oxidoreduct"/>
</dbReference>
<feature type="compositionally biased region" description="Low complexity" evidence="1">
    <location>
        <begin position="48"/>
        <end position="68"/>
    </location>
</feature>
<dbReference type="PANTHER" id="PTHR48079">
    <property type="entry name" value="PROTEIN YEEZ"/>
    <property type="match status" value="1"/>
</dbReference>
<dbReference type="InterPro" id="IPR016040">
    <property type="entry name" value="NAD(P)-bd_dom"/>
</dbReference>
<dbReference type="SUPFAM" id="SSF55961">
    <property type="entry name" value="Bet v1-like"/>
    <property type="match status" value="1"/>
</dbReference>
<feature type="region of interest" description="Disordered" evidence="1">
    <location>
        <begin position="380"/>
        <end position="421"/>
    </location>
</feature>
<dbReference type="EMBL" id="BJUV01000046">
    <property type="protein sequence ID" value="GEK84620.1"/>
    <property type="molecule type" value="Genomic_DNA"/>
</dbReference>
<feature type="transmembrane region" description="Helical" evidence="2">
    <location>
        <begin position="533"/>
        <end position="550"/>
    </location>
</feature>
<protein>
    <submittedName>
        <fullName evidence="4">NAD(P)-dependent oxidoreductase</fullName>
    </submittedName>
</protein>
<feature type="region of interest" description="Disordered" evidence="1">
    <location>
        <begin position="23"/>
        <end position="68"/>
    </location>
</feature>
<keyword evidence="5" id="KW-1185">Reference proteome</keyword>
<gene>
    <name evidence="4" type="ORF">FFA01_29290</name>
</gene>
<organism evidence="4 5">
    <name type="scientific">Frigoribacterium faeni</name>
    <dbReference type="NCBI Taxonomy" id="145483"/>
    <lineage>
        <taxon>Bacteria</taxon>
        <taxon>Bacillati</taxon>
        <taxon>Actinomycetota</taxon>
        <taxon>Actinomycetes</taxon>
        <taxon>Micrococcales</taxon>
        <taxon>Microbacteriaceae</taxon>
        <taxon>Frigoribacterium</taxon>
    </lineage>
</organism>
<feature type="domain" description="NAD(P)-binding" evidence="3">
    <location>
        <begin position="83"/>
        <end position="198"/>
    </location>
</feature>
<accession>A0ABQ0UT19</accession>
<comment type="caution">
    <text evidence="4">The sequence shown here is derived from an EMBL/GenBank/DDBJ whole genome shotgun (WGS) entry which is preliminary data.</text>
</comment>
<dbReference type="Proteomes" id="UP000321154">
    <property type="component" value="Unassembled WGS sequence"/>
</dbReference>
<evidence type="ECO:0000259" key="3">
    <source>
        <dbReference type="Pfam" id="PF13460"/>
    </source>
</evidence>